<evidence type="ECO:0000313" key="3">
    <source>
        <dbReference type="Proteomes" id="UP000241769"/>
    </source>
</evidence>
<reference evidence="2 3" key="1">
    <citation type="journal article" date="2018" name="Genome Biol. Evol.">
        <title>Multiple Roots of Fruiting Body Formation in Amoebozoa.</title>
        <authorList>
            <person name="Hillmann F."/>
            <person name="Forbes G."/>
            <person name="Novohradska S."/>
            <person name="Ferling I."/>
            <person name="Riege K."/>
            <person name="Groth M."/>
            <person name="Westermann M."/>
            <person name="Marz M."/>
            <person name="Spaller T."/>
            <person name="Winckler T."/>
            <person name="Schaap P."/>
            <person name="Glockner G."/>
        </authorList>
    </citation>
    <scope>NUCLEOTIDE SEQUENCE [LARGE SCALE GENOMIC DNA]</scope>
    <source>
        <strain evidence="2 3">Jena</strain>
    </source>
</reference>
<organism evidence="2 3">
    <name type="scientific">Planoprotostelium fungivorum</name>
    <dbReference type="NCBI Taxonomy" id="1890364"/>
    <lineage>
        <taxon>Eukaryota</taxon>
        <taxon>Amoebozoa</taxon>
        <taxon>Evosea</taxon>
        <taxon>Variosea</taxon>
        <taxon>Cavosteliida</taxon>
        <taxon>Cavosteliaceae</taxon>
        <taxon>Planoprotostelium</taxon>
    </lineage>
</organism>
<keyword evidence="3" id="KW-1185">Reference proteome</keyword>
<dbReference type="Proteomes" id="UP000241769">
    <property type="component" value="Unassembled WGS sequence"/>
</dbReference>
<comment type="caution">
    <text evidence="2">The sequence shown here is derived from an EMBL/GenBank/DDBJ whole genome shotgun (WGS) entry which is preliminary data.</text>
</comment>
<dbReference type="AlphaFoldDB" id="A0A2P6NRG1"/>
<protein>
    <submittedName>
        <fullName evidence="2">Uncharacterized protein</fullName>
    </submittedName>
</protein>
<accession>A0A2P6NRG1</accession>
<evidence type="ECO:0000313" key="2">
    <source>
        <dbReference type="EMBL" id="PRP86543.1"/>
    </source>
</evidence>
<proteinExistence type="predicted"/>
<name>A0A2P6NRG1_9EUKA</name>
<dbReference type="EMBL" id="MDYQ01000029">
    <property type="protein sequence ID" value="PRP86543.1"/>
    <property type="molecule type" value="Genomic_DNA"/>
</dbReference>
<feature type="region of interest" description="Disordered" evidence="1">
    <location>
        <begin position="249"/>
        <end position="271"/>
    </location>
</feature>
<dbReference type="InParanoid" id="A0A2P6NRG1"/>
<sequence>MLKSHTTYTRIHELITQYHEIPYGLTNRSNLLTHYLTNASNKPVKVIIDVKLNTDFGEKEPLSECRNNNHGVDSMRSDLPRITSVPIHYKAILLSTARNVTIPQQQMTSTNIIWAERHTIQRLETLISMNWSSARQRGEDKLFYYREYEKREKRASQESPEEHHMSTPRGQFVSFSAGVMTLPTPNGLRNTTPPKLAAIYLCTDVQKDCHIPLQYLDSHISLSLLSFGSPHWIAEVQSYQLASNGLVAPNRRYSPSDRSKTEGDAIGTEKESNLNRTIEKKQECVGICKCQSGCN</sequence>
<feature type="compositionally biased region" description="Basic and acidic residues" evidence="1">
    <location>
        <begin position="254"/>
        <end position="271"/>
    </location>
</feature>
<gene>
    <name evidence="2" type="ORF">PROFUN_05181</name>
</gene>
<evidence type="ECO:0000256" key="1">
    <source>
        <dbReference type="SAM" id="MobiDB-lite"/>
    </source>
</evidence>